<feature type="compositionally biased region" description="Polar residues" evidence="1">
    <location>
        <begin position="130"/>
        <end position="154"/>
    </location>
</feature>
<protein>
    <submittedName>
        <fullName evidence="3">BAG domain-containing protein</fullName>
    </submittedName>
</protein>
<organism evidence="3 4">
    <name type="scientific">Mycena indigotica</name>
    <dbReference type="NCBI Taxonomy" id="2126181"/>
    <lineage>
        <taxon>Eukaryota</taxon>
        <taxon>Fungi</taxon>
        <taxon>Dikarya</taxon>
        <taxon>Basidiomycota</taxon>
        <taxon>Agaricomycotina</taxon>
        <taxon>Agaricomycetes</taxon>
        <taxon>Agaricomycetidae</taxon>
        <taxon>Agaricales</taxon>
        <taxon>Marasmiineae</taxon>
        <taxon>Mycenaceae</taxon>
        <taxon>Mycena</taxon>
    </lineage>
</organism>
<dbReference type="GeneID" id="59346828"/>
<keyword evidence="4" id="KW-1185">Reference proteome</keyword>
<dbReference type="InterPro" id="IPR003103">
    <property type="entry name" value="BAG_domain"/>
</dbReference>
<feature type="compositionally biased region" description="Basic and acidic residues" evidence="1">
    <location>
        <begin position="101"/>
        <end position="113"/>
    </location>
</feature>
<evidence type="ECO:0000313" key="3">
    <source>
        <dbReference type="EMBL" id="KAF7301956.1"/>
    </source>
</evidence>
<dbReference type="AlphaFoldDB" id="A0A8H6SM62"/>
<dbReference type="Gene3D" id="1.20.58.120">
    <property type="entry name" value="BAG domain"/>
    <property type="match status" value="1"/>
</dbReference>
<reference evidence="3" key="1">
    <citation type="submission" date="2020-05" db="EMBL/GenBank/DDBJ databases">
        <title>Mycena genomes resolve the evolution of fungal bioluminescence.</title>
        <authorList>
            <person name="Tsai I.J."/>
        </authorList>
    </citation>
    <scope>NUCLEOTIDE SEQUENCE</scope>
    <source>
        <strain evidence="3">171206Taipei</strain>
    </source>
</reference>
<dbReference type="OrthoDB" id="333905at2759"/>
<dbReference type="Pfam" id="PF02179">
    <property type="entry name" value="BAG"/>
    <property type="match status" value="1"/>
</dbReference>
<dbReference type="Proteomes" id="UP000636479">
    <property type="component" value="Unassembled WGS sequence"/>
</dbReference>
<feature type="compositionally biased region" description="Low complexity" evidence="1">
    <location>
        <begin position="222"/>
        <end position="234"/>
    </location>
</feature>
<feature type="domain" description="BAG" evidence="2">
    <location>
        <begin position="319"/>
        <end position="360"/>
    </location>
</feature>
<dbReference type="EMBL" id="JACAZF010000006">
    <property type="protein sequence ID" value="KAF7301956.1"/>
    <property type="molecule type" value="Genomic_DNA"/>
</dbReference>
<evidence type="ECO:0000259" key="2">
    <source>
        <dbReference type="PROSITE" id="PS51035"/>
    </source>
</evidence>
<feature type="region of interest" description="Disordered" evidence="1">
    <location>
        <begin position="101"/>
        <end position="190"/>
    </location>
</feature>
<dbReference type="InterPro" id="IPR036533">
    <property type="entry name" value="BAG_dom_sf"/>
</dbReference>
<feature type="compositionally biased region" description="Polar residues" evidence="1">
    <location>
        <begin position="173"/>
        <end position="188"/>
    </location>
</feature>
<name>A0A8H6SM62_9AGAR</name>
<dbReference type="SUPFAM" id="SSF63491">
    <property type="entry name" value="BAG domain"/>
    <property type="match status" value="1"/>
</dbReference>
<accession>A0A8H6SM62</accession>
<comment type="caution">
    <text evidence="3">The sequence shown here is derived from an EMBL/GenBank/DDBJ whole genome shotgun (WGS) entry which is preliminary data.</text>
</comment>
<sequence length="516" mass="57468">MFTSYRLISTPRDNYLAALANVRAAEAEYLAAERLQQEEDAIRYHLRQIQAIKQPLWRNVPYDEPAVYPQAPSFHSRSPQLDIEALRRQIAFEERQRILEEQEQEQRQREVQRQSEFQGRRALSHMHPRPTSSPNPCLSEGLWQSQIDDNTHNPLPSIDTRNPIRFVRPQFEHQPSNTRPPTAQSSQPLRKFETIIPSRNLPTEPVRMFIRVANHTPANTQSEPSKASSPSSEVKAPESQEKPVGPVDSRSSSVAEIEAVLAAFNALSKEWATPGKLDFSSSRTNSPAARGTGLNDNDTIISRLSSNAQNQPLRQYHQTLSKLLARLDAVESFGDEDIRHARKAAVGKVEGALDEVESMVETQWRIFSGRKAREDPVLGEEMSGLAIVVPPSAPAVSVDLEEPENQQQNSAALDVEFITAADGIESQSSLLDTDFTSEGGDERPEPQGASATEIVTPISTEPPSLEQTTHIVQTYEVEPASPSPILDVSNIPLFDTEPSLQSTEDHEESDWSEVDA</sequence>
<feature type="region of interest" description="Disordered" evidence="1">
    <location>
        <begin position="426"/>
        <end position="464"/>
    </location>
</feature>
<dbReference type="RefSeq" id="XP_037219956.1">
    <property type="nucleotide sequence ID" value="XM_037364312.1"/>
</dbReference>
<feature type="region of interest" description="Disordered" evidence="1">
    <location>
        <begin position="477"/>
        <end position="516"/>
    </location>
</feature>
<evidence type="ECO:0000313" key="4">
    <source>
        <dbReference type="Proteomes" id="UP000636479"/>
    </source>
</evidence>
<gene>
    <name evidence="3" type="ORF">MIND_00761700</name>
</gene>
<feature type="region of interest" description="Disordered" evidence="1">
    <location>
        <begin position="275"/>
        <end position="297"/>
    </location>
</feature>
<feature type="region of interest" description="Disordered" evidence="1">
    <location>
        <begin position="215"/>
        <end position="251"/>
    </location>
</feature>
<evidence type="ECO:0000256" key="1">
    <source>
        <dbReference type="SAM" id="MobiDB-lite"/>
    </source>
</evidence>
<feature type="compositionally biased region" description="Polar residues" evidence="1">
    <location>
        <begin position="426"/>
        <end position="436"/>
    </location>
</feature>
<dbReference type="GO" id="GO:0051087">
    <property type="term" value="F:protein-folding chaperone binding"/>
    <property type="evidence" value="ECO:0007669"/>
    <property type="project" value="InterPro"/>
</dbReference>
<dbReference type="PROSITE" id="PS51035">
    <property type="entry name" value="BAG"/>
    <property type="match status" value="1"/>
</dbReference>
<feature type="compositionally biased region" description="Acidic residues" evidence="1">
    <location>
        <begin position="505"/>
        <end position="516"/>
    </location>
</feature>
<proteinExistence type="predicted"/>